<keyword evidence="1" id="KW-0812">Transmembrane</keyword>
<keyword evidence="1" id="KW-1133">Transmembrane helix</keyword>
<evidence type="ECO:0000256" key="1">
    <source>
        <dbReference type="SAM" id="Phobius"/>
    </source>
</evidence>
<dbReference type="EMBL" id="ML977498">
    <property type="protein sequence ID" value="KAF2134314.1"/>
    <property type="molecule type" value="Genomic_DNA"/>
</dbReference>
<proteinExistence type="predicted"/>
<dbReference type="Proteomes" id="UP000799771">
    <property type="component" value="Unassembled WGS sequence"/>
</dbReference>
<dbReference type="AlphaFoldDB" id="A0A6A6ATM3"/>
<accession>A0A6A6ATM3</accession>
<protein>
    <submittedName>
        <fullName evidence="2">Uncharacterized protein</fullName>
    </submittedName>
</protein>
<keyword evidence="1" id="KW-0472">Membrane</keyword>
<evidence type="ECO:0000313" key="2">
    <source>
        <dbReference type="EMBL" id="KAF2134314.1"/>
    </source>
</evidence>
<dbReference type="GeneID" id="54411623"/>
<name>A0A6A6ATM3_9PLEO</name>
<evidence type="ECO:0000313" key="3">
    <source>
        <dbReference type="Proteomes" id="UP000799771"/>
    </source>
</evidence>
<gene>
    <name evidence="2" type="ORF">P153DRAFT_392913</name>
</gene>
<dbReference type="RefSeq" id="XP_033528701.1">
    <property type="nucleotide sequence ID" value="XM_033671191.1"/>
</dbReference>
<reference evidence="2" key="1">
    <citation type="journal article" date="2020" name="Stud. Mycol.">
        <title>101 Dothideomycetes genomes: a test case for predicting lifestyles and emergence of pathogens.</title>
        <authorList>
            <person name="Haridas S."/>
            <person name="Albert R."/>
            <person name="Binder M."/>
            <person name="Bloem J."/>
            <person name="Labutti K."/>
            <person name="Salamov A."/>
            <person name="Andreopoulos B."/>
            <person name="Baker S."/>
            <person name="Barry K."/>
            <person name="Bills G."/>
            <person name="Bluhm B."/>
            <person name="Cannon C."/>
            <person name="Castanera R."/>
            <person name="Culley D."/>
            <person name="Daum C."/>
            <person name="Ezra D."/>
            <person name="Gonzalez J."/>
            <person name="Henrissat B."/>
            <person name="Kuo A."/>
            <person name="Liang C."/>
            <person name="Lipzen A."/>
            <person name="Lutzoni F."/>
            <person name="Magnuson J."/>
            <person name="Mondo S."/>
            <person name="Nolan M."/>
            <person name="Ohm R."/>
            <person name="Pangilinan J."/>
            <person name="Park H.-J."/>
            <person name="Ramirez L."/>
            <person name="Alfaro M."/>
            <person name="Sun H."/>
            <person name="Tritt A."/>
            <person name="Yoshinaga Y."/>
            <person name="Zwiers L.-H."/>
            <person name="Turgeon B."/>
            <person name="Goodwin S."/>
            <person name="Spatafora J."/>
            <person name="Crous P."/>
            <person name="Grigoriev I."/>
        </authorList>
    </citation>
    <scope>NUCLEOTIDE SEQUENCE</scope>
    <source>
        <strain evidence="2">CBS 119687</strain>
    </source>
</reference>
<sequence length="67" mass="7638">MLLIQAVPSARCNFIIQGLSTISLPHRHLLGIPFWFTFVQSFPSTLCIVTVPSFASLHHHLRRRTIL</sequence>
<feature type="transmembrane region" description="Helical" evidence="1">
    <location>
        <begin position="34"/>
        <end position="57"/>
    </location>
</feature>
<organism evidence="2 3">
    <name type="scientific">Dothidotthia symphoricarpi CBS 119687</name>
    <dbReference type="NCBI Taxonomy" id="1392245"/>
    <lineage>
        <taxon>Eukaryota</taxon>
        <taxon>Fungi</taxon>
        <taxon>Dikarya</taxon>
        <taxon>Ascomycota</taxon>
        <taxon>Pezizomycotina</taxon>
        <taxon>Dothideomycetes</taxon>
        <taxon>Pleosporomycetidae</taxon>
        <taxon>Pleosporales</taxon>
        <taxon>Dothidotthiaceae</taxon>
        <taxon>Dothidotthia</taxon>
    </lineage>
</organism>
<keyword evidence="3" id="KW-1185">Reference proteome</keyword>